<dbReference type="InterPro" id="IPR006926">
    <property type="entry name" value="Vps16_N"/>
</dbReference>
<dbReference type="Gene3D" id="2.130.10.10">
    <property type="entry name" value="YVTN repeat-like/Quinoprotein amine dehydrogenase"/>
    <property type="match status" value="1"/>
</dbReference>
<reference evidence="3" key="1">
    <citation type="submission" date="2020-05" db="EMBL/GenBank/DDBJ databases">
        <authorList>
            <person name="Rincon C."/>
            <person name="Sanders R I."/>
            <person name="Robbins C."/>
            <person name="Chaturvedi A."/>
        </authorList>
    </citation>
    <scope>NUCLEOTIDE SEQUENCE</scope>
    <source>
        <strain evidence="3">CHB12</strain>
    </source>
</reference>
<dbReference type="InterPro" id="IPR016534">
    <property type="entry name" value="VPS16"/>
</dbReference>
<comment type="function">
    <text evidence="2">Essential for vacuolar protein sorting. Required for vacuole biogenesis, stability and to maintain vacuole morphology.</text>
</comment>
<gene>
    <name evidence="3" type="ORF">CHRIB12_LOCUS10262</name>
</gene>
<dbReference type="GO" id="GO:0005768">
    <property type="term" value="C:endosome"/>
    <property type="evidence" value="ECO:0007669"/>
    <property type="project" value="UniProtKB-ARBA"/>
</dbReference>
<dbReference type="GO" id="GO:0016197">
    <property type="term" value="P:endosomal transport"/>
    <property type="evidence" value="ECO:0007669"/>
    <property type="project" value="TreeGrafter"/>
</dbReference>
<dbReference type="InterPro" id="IPR006925">
    <property type="entry name" value="Vps16_C"/>
</dbReference>
<organism evidence="3 4">
    <name type="scientific">Rhizophagus irregularis</name>
    <dbReference type="NCBI Taxonomy" id="588596"/>
    <lineage>
        <taxon>Eukaryota</taxon>
        <taxon>Fungi</taxon>
        <taxon>Fungi incertae sedis</taxon>
        <taxon>Mucoromycota</taxon>
        <taxon>Glomeromycotina</taxon>
        <taxon>Glomeromycetes</taxon>
        <taxon>Glomerales</taxon>
        <taxon>Glomeraceae</taxon>
        <taxon>Rhizophagus</taxon>
    </lineage>
</organism>
<keyword evidence="2" id="KW-0653">Protein transport</keyword>
<dbReference type="VEuPathDB" id="FungiDB:RhiirFUN_022631"/>
<dbReference type="InterPro" id="IPR036322">
    <property type="entry name" value="WD40_repeat_dom_sf"/>
</dbReference>
<dbReference type="Pfam" id="PF04841">
    <property type="entry name" value="Vps16_N"/>
    <property type="match status" value="1"/>
</dbReference>
<dbReference type="OrthoDB" id="1792at2759"/>
<dbReference type="GO" id="GO:0030897">
    <property type="term" value="C:HOPS complex"/>
    <property type="evidence" value="ECO:0007669"/>
    <property type="project" value="TreeGrafter"/>
</dbReference>
<keyword evidence="2" id="KW-0813">Transport</keyword>
<dbReference type="PIRSF" id="PIRSF007949">
    <property type="entry name" value="VPS16"/>
    <property type="match status" value="1"/>
</dbReference>
<evidence type="ECO:0000256" key="1">
    <source>
        <dbReference type="ARBA" id="ARBA00009250"/>
    </source>
</evidence>
<proteinExistence type="inferred from homology"/>
<dbReference type="SUPFAM" id="SSF50978">
    <property type="entry name" value="WD40 repeat-like"/>
    <property type="match status" value="1"/>
</dbReference>
<protein>
    <recommendedName>
        <fullName evidence="2">Probable vacuolar protein sorting-associated protein 16 homolog</fullName>
    </recommendedName>
</protein>
<evidence type="ECO:0000256" key="2">
    <source>
        <dbReference type="PIRNR" id="PIRNR007949"/>
    </source>
</evidence>
<dbReference type="PANTHER" id="PTHR12811">
    <property type="entry name" value="VACUOLAR PROTEIN SORTING VPS16"/>
    <property type="match status" value="1"/>
</dbReference>
<dbReference type="Pfam" id="PF04840">
    <property type="entry name" value="Vps16_C"/>
    <property type="match status" value="1"/>
</dbReference>
<sequence>MAPHPTTDWNQLQDRFYRKQEIYAMLWKQLDLSKFMIAGAPYGGPIAMIRDDKKVILLQKQQPVKPTIYLYTSAGKLMEQLQWDKGRIVAMGWSESEKLVVVLEDGTIRLYDINGEYTQLSLVKEAKEYSVIDCQIWGTGLVALTGNFKLIVLTNFEEPRPHLMADPGLNEPPHSWTVIPPQYTLSRHVEVLLATGSTILTVDTKESQDQLLQQGPFTKMAVSPNGKFLALFTSDGKLWVVSTDFQKNLSEFATKSQVPPQQLIWCGTDSVVLYWDKIVLMVGPFGDYIKYSYDDAIYLIPEIDGVRVISSDKCEFLQKVPNVTEEIFKIGSTAPAAMLFDALDHFERRSPKADENIRSIRAELAEAVDACTEAAGHEFSQYWQRNLLKAAAFGKAFLESYNADNFVDMCQTLRVLNAVRYYEIGIPITYTQYTRLTPDVLIDRLINRHHHLLALRICEFLKMRTDRVLIHWACAKIKKSTDDEETICHMIVEKLINKPGLSYAEIANTAYKVGQPKLATRLLDYEPRAADQVPLLMSMQEDELALIKAIESGDTDLVYLVMLHLKRKLPLPEFFRIINNKPMACNLFEVYCKQQDLKLLADFYYQDDRCVESANITILESYKQKDLNERTNKLKIALKSYQDDKEHAFEAKAVDENIRLLQVQAQFEKEMNQQLVGLPLNETVHKCITTNNPNKANKLKSDFKIPDKRFWWIKLKALVEMRDWPELERLSKSKKSPIGYEPFVEECIKAIQHKEAIKYITKCDPAVRPGLFIKIGDFKAAGQEALALKDIQLLREIQSKCTDQIIAQELDAYIAQLSSK</sequence>
<dbReference type="GO" id="GO:0006886">
    <property type="term" value="P:intracellular protein transport"/>
    <property type="evidence" value="ECO:0007669"/>
    <property type="project" value="InterPro"/>
</dbReference>
<dbReference type="EMBL" id="CAGKOT010000021">
    <property type="protein sequence ID" value="CAB5365194.1"/>
    <property type="molecule type" value="Genomic_DNA"/>
</dbReference>
<dbReference type="SMR" id="A0A2I1EFX7"/>
<dbReference type="Proteomes" id="UP000684084">
    <property type="component" value="Unassembled WGS sequence"/>
</dbReference>
<dbReference type="InterPro" id="IPR038132">
    <property type="entry name" value="Vps16_C_sf"/>
</dbReference>
<accession>A0A2I1EFX7</accession>
<dbReference type="GO" id="GO:0098588">
    <property type="term" value="C:bounding membrane of organelle"/>
    <property type="evidence" value="ECO:0007669"/>
    <property type="project" value="UniProtKB-ARBA"/>
</dbReference>
<dbReference type="VEuPathDB" id="FungiDB:RhiirA1_431695"/>
<dbReference type="GO" id="GO:0003779">
    <property type="term" value="F:actin binding"/>
    <property type="evidence" value="ECO:0007669"/>
    <property type="project" value="TreeGrafter"/>
</dbReference>
<evidence type="ECO:0000313" key="3">
    <source>
        <dbReference type="EMBL" id="CAB5365194.1"/>
    </source>
</evidence>
<evidence type="ECO:0000313" key="4">
    <source>
        <dbReference type="Proteomes" id="UP000684084"/>
    </source>
</evidence>
<dbReference type="GO" id="GO:0042144">
    <property type="term" value="P:vacuole fusion, non-autophagic"/>
    <property type="evidence" value="ECO:0007669"/>
    <property type="project" value="TreeGrafter"/>
</dbReference>
<name>A0A2I1EFX7_9GLOM</name>
<dbReference type="AlphaFoldDB" id="A0A2I1EFX7"/>
<comment type="caution">
    <text evidence="3">The sequence shown here is derived from an EMBL/GenBank/DDBJ whole genome shotgun (WGS) entry which is preliminary data.</text>
</comment>
<dbReference type="PANTHER" id="PTHR12811:SF0">
    <property type="entry name" value="VACUOLAR PROTEIN SORTING-ASSOCIATED PROTEIN 16 HOMOLOG"/>
    <property type="match status" value="1"/>
</dbReference>
<dbReference type="VEuPathDB" id="FungiDB:FUN_017315"/>
<dbReference type="Gene3D" id="1.10.150.780">
    <property type="entry name" value="Vps16, C-terminal region"/>
    <property type="match status" value="1"/>
</dbReference>
<dbReference type="InterPro" id="IPR015943">
    <property type="entry name" value="WD40/YVTN_repeat-like_dom_sf"/>
</dbReference>
<comment type="similarity">
    <text evidence="1 2">Belongs to the VPS16 family.</text>
</comment>
<dbReference type="FunFam" id="1.10.150.780:FF:000001">
    <property type="entry name" value="Vacuolar protein sorting-associated protein 16 homolog"/>
    <property type="match status" value="1"/>
</dbReference>